<dbReference type="GO" id="GO:0005634">
    <property type="term" value="C:nucleus"/>
    <property type="evidence" value="ECO:0007669"/>
    <property type="project" value="TreeGrafter"/>
</dbReference>
<proteinExistence type="predicted"/>
<dbReference type="InterPro" id="IPR015915">
    <property type="entry name" value="Kelch-typ_b-propeller"/>
</dbReference>
<dbReference type="Proteomes" id="UP001161247">
    <property type="component" value="Chromosome 2"/>
</dbReference>
<gene>
    <name evidence="2" type="ORF">OLC1_LOCUS4492</name>
</gene>
<dbReference type="AlphaFoldDB" id="A0AAV1CE51"/>
<protein>
    <submittedName>
        <fullName evidence="2">OLC1v1028337C1</fullName>
    </submittedName>
</protein>
<dbReference type="SUPFAM" id="SSF81383">
    <property type="entry name" value="F-box domain"/>
    <property type="match status" value="1"/>
</dbReference>
<evidence type="ECO:0000259" key="1">
    <source>
        <dbReference type="Pfam" id="PF00646"/>
    </source>
</evidence>
<dbReference type="InterPro" id="IPR036047">
    <property type="entry name" value="F-box-like_dom_sf"/>
</dbReference>
<dbReference type="InterPro" id="IPR001810">
    <property type="entry name" value="F-box_dom"/>
</dbReference>
<dbReference type="Gene3D" id="2.120.10.80">
    <property type="entry name" value="Kelch-type beta propeller"/>
    <property type="match status" value="1"/>
</dbReference>
<evidence type="ECO:0000313" key="3">
    <source>
        <dbReference type="Proteomes" id="UP001161247"/>
    </source>
</evidence>
<reference evidence="2" key="1">
    <citation type="submission" date="2023-03" db="EMBL/GenBank/DDBJ databases">
        <authorList>
            <person name="Julca I."/>
        </authorList>
    </citation>
    <scope>NUCLEOTIDE SEQUENCE</scope>
</reference>
<dbReference type="PANTHER" id="PTHR24414">
    <property type="entry name" value="F-BOX/KELCH-REPEAT PROTEIN SKIP4"/>
    <property type="match status" value="1"/>
</dbReference>
<feature type="domain" description="F-box" evidence="1">
    <location>
        <begin position="23"/>
        <end position="53"/>
    </location>
</feature>
<dbReference type="InterPro" id="IPR050354">
    <property type="entry name" value="F-box/kelch-repeat_ARATH"/>
</dbReference>
<dbReference type="CDD" id="cd09917">
    <property type="entry name" value="F-box_SF"/>
    <property type="match status" value="1"/>
</dbReference>
<evidence type="ECO:0000313" key="2">
    <source>
        <dbReference type="EMBL" id="CAI9092953.1"/>
    </source>
</evidence>
<dbReference type="EMBL" id="OX459119">
    <property type="protein sequence ID" value="CAI9092953.1"/>
    <property type="molecule type" value="Genomic_DNA"/>
</dbReference>
<dbReference type="Pfam" id="PF07646">
    <property type="entry name" value="Kelch_2"/>
    <property type="match status" value="1"/>
</dbReference>
<dbReference type="SUPFAM" id="SSF117281">
    <property type="entry name" value="Kelch motif"/>
    <property type="match status" value="1"/>
</dbReference>
<accession>A0AAV1CE51</accession>
<organism evidence="2 3">
    <name type="scientific">Oldenlandia corymbosa var. corymbosa</name>
    <dbReference type="NCBI Taxonomy" id="529605"/>
    <lineage>
        <taxon>Eukaryota</taxon>
        <taxon>Viridiplantae</taxon>
        <taxon>Streptophyta</taxon>
        <taxon>Embryophyta</taxon>
        <taxon>Tracheophyta</taxon>
        <taxon>Spermatophyta</taxon>
        <taxon>Magnoliopsida</taxon>
        <taxon>eudicotyledons</taxon>
        <taxon>Gunneridae</taxon>
        <taxon>Pentapetalae</taxon>
        <taxon>asterids</taxon>
        <taxon>lamiids</taxon>
        <taxon>Gentianales</taxon>
        <taxon>Rubiaceae</taxon>
        <taxon>Rubioideae</taxon>
        <taxon>Spermacoceae</taxon>
        <taxon>Hedyotis-Oldenlandia complex</taxon>
        <taxon>Oldenlandia</taxon>
    </lineage>
</organism>
<dbReference type="PANTHER" id="PTHR24414:SF44">
    <property type="entry name" value="F-BOX DOMAIN-CONTAINING PROTEIN"/>
    <property type="match status" value="1"/>
</dbReference>
<name>A0AAV1CE51_OLDCO</name>
<dbReference type="GO" id="GO:0043161">
    <property type="term" value="P:proteasome-mediated ubiquitin-dependent protein catabolic process"/>
    <property type="evidence" value="ECO:0007669"/>
    <property type="project" value="TreeGrafter"/>
</dbReference>
<sequence length="388" mass="43354">MATINASSETLVKVEEEHPYHGDILEEILSHVPLIDLIPALQVSKSWNQAVYSSLRSCRNPPKPWLILHTQSARYPYAAVSTHAYDPRSRLWMKISQPSTENPSPLRSSNSNFLYMYPPSINLSFSVDPLNLTWHRAGSPTICRLDPIVAKLGGSIIVAGGAYFFEDDPLAVEIYDTNSREWRKTESMPEDLMGSSSSTWLSVAATDEKLYVMKKHSGEFHCFDLQSNSWSSPGNLRPDPRCFYSVIGHMLEDDRLILVGLIRDVDEKVEKVKIWEAVNCDRSFGYSFREIGEMPPGLLEKLKGESSRVCSIDICTGGSFVYIYKPEDVAGIVVCELVNGGACYWGSVGNPVADRGGAWVVLTCAEVKLEELRRGLKLNGCKFEYVNV</sequence>
<dbReference type="Pfam" id="PF00646">
    <property type="entry name" value="F-box"/>
    <property type="match status" value="1"/>
</dbReference>
<keyword evidence="3" id="KW-1185">Reference proteome</keyword>
<dbReference type="InterPro" id="IPR011498">
    <property type="entry name" value="Kelch_2"/>
</dbReference>
<dbReference type="GO" id="GO:0005829">
    <property type="term" value="C:cytosol"/>
    <property type="evidence" value="ECO:0007669"/>
    <property type="project" value="TreeGrafter"/>
</dbReference>